<name>A0A9Q0YYT6_SALVM</name>
<keyword evidence="2" id="KW-1185">Reference proteome</keyword>
<proteinExistence type="predicted"/>
<organism evidence="1 2">
    <name type="scientific">Salix viminalis</name>
    <name type="common">Common osier</name>
    <name type="synonym">Basket willow</name>
    <dbReference type="NCBI Taxonomy" id="40686"/>
    <lineage>
        <taxon>Eukaryota</taxon>
        <taxon>Viridiplantae</taxon>
        <taxon>Streptophyta</taxon>
        <taxon>Embryophyta</taxon>
        <taxon>Tracheophyta</taxon>
        <taxon>Spermatophyta</taxon>
        <taxon>Magnoliopsida</taxon>
        <taxon>eudicotyledons</taxon>
        <taxon>Gunneridae</taxon>
        <taxon>Pentapetalae</taxon>
        <taxon>rosids</taxon>
        <taxon>fabids</taxon>
        <taxon>Malpighiales</taxon>
        <taxon>Salicaceae</taxon>
        <taxon>Saliceae</taxon>
        <taxon>Salix</taxon>
    </lineage>
</organism>
<reference evidence="1" key="2">
    <citation type="journal article" date="2023" name="Int. J. Mol. Sci.">
        <title>De Novo Assembly and Annotation of 11 Diverse Shrub Willow (Salix) Genomes Reveals Novel Gene Organization in Sex-Linked Regions.</title>
        <authorList>
            <person name="Hyden B."/>
            <person name="Feng K."/>
            <person name="Yates T.B."/>
            <person name="Jawdy S."/>
            <person name="Cereghino C."/>
            <person name="Smart L.B."/>
            <person name="Muchero W."/>
        </authorList>
    </citation>
    <scope>NUCLEOTIDE SEQUENCE [LARGE SCALE GENOMIC DNA]</scope>
    <source>
        <tissue evidence="1">Shoot tip</tissue>
    </source>
</reference>
<gene>
    <name evidence="1" type="ORF">OIU85_026580</name>
</gene>
<evidence type="ECO:0000313" key="2">
    <source>
        <dbReference type="Proteomes" id="UP001151529"/>
    </source>
</evidence>
<dbReference type="Proteomes" id="UP001151529">
    <property type="component" value="Chromosome 1"/>
</dbReference>
<dbReference type="EMBL" id="JAPFFL010000007">
    <property type="protein sequence ID" value="KAJ6715095.1"/>
    <property type="molecule type" value="Genomic_DNA"/>
</dbReference>
<evidence type="ECO:0000313" key="1">
    <source>
        <dbReference type="EMBL" id="KAJ6715095.1"/>
    </source>
</evidence>
<dbReference type="AlphaFoldDB" id="A0A9Q0YYT6"/>
<sequence length="102" mass="11156">MLIYLYLRFSSFISLPEEQPAFQEWKYYQVLFTAEGISSDALAVRLFTHRTCSAAVPAVAHRTESIKIPGNGVLTGLAGLALSSCSDNSVRSLKDVDPFAAK</sequence>
<comment type="caution">
    <text evidence="1">The sequence shown here is derived from an EMBL/GenBank/DDBJ whole genome shotgun (WGS) entry which is preliminary data.</text>
</comment>
<reference evidence="1" key="1">
    <citation type="submission" date="2022-11" db="EMBL/GenBank/DDBJ databases">
        <authorList>
            <person name="Hyden B.L."/>
            <person name="Feng K."/>
            <person name="Yates T."/>
            <person name="Jawdy S."/>
            <person name="Smart L.B."/>
            <person name="Muchero W."/>
        </authorList>
    </citation>
    <scope>NUCLEOTIDE SEQUENCE</scope>
    <source>
        <tissue evidence="1">Shoot tip</tissue>
    </source>
</reference>
<accession>A0A9Q0YYT6</accession>
<protein>
    <submittedName>
        <fullName evidence="1">Uncharacterized protein</fullName>
    </submittedName>
</protein>